<feature type="chain" id="PRO_5006911945" evidence="5">
    <location>
        <begin position="19"/>
        <end position="237"/>
    </location>
</feature>
<comment type="caution">
    <text evidence="7">The sequence shown here is derived from an EMBL/GenBank/DDBJ whole genome shotgun (WGS) entry which is preliminary data.</text>
</comment>
<dbReference type="InterPro" id="IPR001638">
    <property type="entry name" value="Solute-binding_3/MltF_N"/>
</dbReference>
<name>A0A0W0SG08_9GAMM</name>
<evidence type="ECO:0000313" key="7">
    <source>
        <dbReference type="EMBL" id="KTC82403.1"/>
    </source>
</evidence>
<gene>
    <name evidence="7" type="primary">artJ</name>
    <name evidence="7" type="ORF">Lche_0667</name>
</gene>
<dbReference type="Pfam" id="PF00497">
    <property type="entry name" value="SBP_bac_3"/>
    <property type="match status" value="1"/>
</dbReference>
<reference evidence="7 8" key="1">
    <citation type="submission" date="2015-11" db="EMBL/GenBank/DDBJ databases">
        <title>Genomic analysis of 38 Legionella species identifies large and diverse effector repertoires.</title>
        <authorList>
            <person name="Burstein D."/>
            <person name="Amaro F."/>
            <person name="Zusman T."/>
            <person name="Lifshitz Z."/>
            <person name="Cohen O."/>
            <person name="Gilbert J.A."/>
            <person name="Pupko T."/>
            <person name="Shuman H.A."/>
            <person name="Segal G."/>
        </authorList>
    </citation>
    <scope>NUCLEOTIDE SEQUENCE [LARGE SCALE GENOMIC DNA]</scope>
    <source>
        <strain evidence="7 8">ORW</strain>
    </source>
</reference>
<dbReference type="GO" id="GO:0030313">
    <property type="term" value="C:cell envelope"/>
    <property type="evidence" value="ECO:0007669"/>
    <property type="project" value="UniProtKB-SubCell"/>
</dbReference>
<feature type="signal peptide" evidence="5">
    <location>
        <begin position="1"/>
        <end position="18"/>
    </location>
</feature>
<keyword evidence="3 5" id="KW-0732">Signal</keyword>
<dbReference type="PROSITE" id="PS01039">
    <property type="entry name" value="SBP_BACTERIAL_3"/>
    <property type="match status" value="1"/>
</dbReference>
<proteinExistence type="inferred from homology"/>
<accession>A0A0W0SG08</accession>
<evidence type="ECO:0000256" key="2">
    <source>
        <dbReference type="ARBA" id="ARBA00010333"/>
    </source>
</evidence>
<dbReference type="SUPFAM" id="SSF53850">
    <property type="entry name" value="Periplasmic binding protein-like II"/>
    <property type="match status" value="1"/>
</dbReference>
<evidence type="ECO:0000259" key="6">
    <source>
        <dbReference type="SMART" id="SM00062"/>
    </source>
</evidence>
<dbReference type="Gene3D" id="3.40.190.10">
    <property type="entry name" value="Periplasmic binding protein-like II"/>
    <property type="match status" value="2"/>
</dbReference>
<evidence type="ECO:0000256" key="5">
    <source>
        <dbReference type="SAM" id="SignalP"/>
    </source>
</evidence>
<dbReference type="STRING" id="28084.Lche_0667"/>
<dbReference type="SMART" id="SM00062">
    <property type="entry name" value="PBPb"/>
    <property type="match status" value="1"/>
</dbReference>
<dbReference type="PATRIC" id="fig|28084.5.peg.719"/>
<sequence length="237" mass="26520">MPIILFWVCSLCSFHLLAQSILIGTSDYGPPFEIAVKDKAHFYGFEIDLMREICQRAQLDCHFKIFNFNDLFNEMQSNQIDLAVGTIAITPDRQKAFLFSLPYLIGGGQYATKSSSPIKTIRDIQGKSVGIERGTIFKAWIASQFGDAVQVKEYDTLADVLQALDDNHVDAVLLDSGAVEYWTANSSDLLKSVGEPMGAGYGIMANKNNDALIATINKYLLELENDGTYLKIYRRYF</sequence>
<dbReference type="EMBL" id="LNXW01000009">
    <property type="protein sequence ID" value="KTC82403.1"/>
    <property type="molecule type" value="Genomic_DNA"/>
</dbReference>
<evidence type="ECO:0000256" key="4">
    <source>
        <dbReference type="RuleBase" id="RU003744"/>
    </source>
</evidence>
<protein>
    <submittedName>
        <fullName evidence="7">Arginine transport system periplasmic binding protein</fullName>
    </submittedName>
</protein>
<feature type="domain" description="Solute-binding protein family 3/N-terminal" evidence="6">
    <location>
        <begin position="20"/>
        <end position="237"/>
    </location>
</feature>
<dbReference type="PANTHER" id="PTHR35936">
    <property type="entry name" value="MEMBRANE-BOUND LYTIC MUREIN TRANSGLYCOSYLASE F"/>
    <property type="match status" value="1"/>
</dbReference>
<dbReference type="RefSeq" id="WP_058387399.1">
    <property type="nucleotide sequence ID" value="NZ_LNXW01000009.1"/>
</dbReference>
<dbReference type="OrthoDB" id="9768183at2"/>
<dbReference type="Proteomes" id="UP000054921">
    <property type="component" value="Unassembled WGS sequence"/>
</dbReference>
<dbReference type="PANTHER" id="PTHR35936:SF19">
    <property type="entry name" value="AMINO-ACID-BINDING PROTEIN YXEM-RELATED"/>
    <property type="match status" value="1"/>
</dbReference>
<dbReference type="CDD" id="cd13622">
    <property type="entry name" value="PBP2_Arg_3"/>
    <property type="match status" value="1"/>
</dbReference>
<dbReference type="AlphaFoldDB" id="A0A0W0SG08"/>
<evidence type="ECO:0000313" key="8">
    <source>
        <dbReference type="Proteomes" id="UP000054921"/>
    </source>
</evidence>
<organism evidence="7 8">
    <name type="scientific">Legionella cherrii</name>
    <dbReference type="NCBI Taxonomy" id="28084"/>
    <lineage>
        <taxon>Bacteria</taxon>
        <taxon>Pseudomonadati</taxon>
        <taxon>Pseudomonadota</taxon>
        <taxon>Gammaproteobacteria</taxon>
        <taxon>Legionellales</taxon>
        <taxon>Legionellaceae</taxon>
        <taxon>Legionella</taxon>
    </lineage>
</organism>
<evidence type="ECO:0000256" key="3">
    <source>
        <dbReference type="ARBA" id="ARBA00022729"/>
    </source>
</evidence>
<comment type="similarity">
    <text evidence="2 4">Belongs to the bacterial solute-binding protein 3 family.</text>
</comment>
<comment type="subcellular location">
    <subcellularLocation>
        <location evidence="1">Cell envelope</location>
    </subcellularLocation>
</comment>
<evidence type="ECO:0000256" key="1">
    <source>
        <dbReference type="ARBA" id="ARBA00004196"/>
    </source>
</evidence>
<dbReference type="InterPro" id="IPR018313">
    <property type="entry name" value="SBP_3_CS"/>
</dbReference>